<dbReference type="PRINTS" id="PR00301">
    <property type="entry name" value="HEATSHOCK70"/>
</dbReference>
<dbReference type="Gene3D" id="3.30.420.40">
    <property type="match status" value="3"/>
</dbReference>
<dbReference type="GO" id="GO:0005525">
    <property type="term" value="F:GTP binding"/>
    <property type="evidence" value="ECO:0007669"/>
    <property type="project" value="InterPro"/>
</dbReference>
<reference evidence="5 6" key="1">
    <citation type="journal article" date="2016" name="Genome Biol. Evol.">
        <title>Gene Family Evolution Reflects Adaptation to Soil Environmental Stressors in the Genome of the Collembolan Orchesella cincta.</title>
        <authorList>
            <person name="Faddeeva-Vakhrusheva A."/>
            <person name="Derks M.F."/>
            <person name="Anvar S.Y."/>
            <person name="Agamennone V."/>
            <person name="Suring W."/>
            <person name="Smit S."/>
            <person name="van Straalen N.M."/>
            <person name="Roelofs D."/>
        </authorList>
    </citation>
    <scope>NUCLEOTIDE SEQUENCE [LARGE SCALE GENOMIC DNA]</scope>
    <source>
        <tissue evidence="5">Mixed pool</tissue>
    </source>
</reference>
<sequence length="653" mass="73473">MDNKKLSIPETKNLVEECLKDYNSSMTQGSVLIWNKETLENLHEESKQQAISNFHAKCVKKTEDFSQHYLQDLEKDIAAAFEELQEFFEMKFTHENNTINEALEIGRQMYNTVMDRYFKTHEFITPDNLETLHKTVSARAIQFCLETNVLLEDSHKLQLQEGMNLIFEKYEQQNIMNLQIEPAIGIDLGTTYSCVAVYTKGKIHIIPNNVGRNTTPSYVAFGANGKETVGEAAKSRAYKNPEATIFDAKRIIGRRFNDPNLQNDATLWPFSIVDDFGVPKILIGDKKLHPEEISAKLLRALKGDAETYLQREVTKAVITVPAYFTDGQRQATKDAGTMAGLEVLNIQNEPTAAAIAYKLQHYEGREKNVIIYDLGGGTFDVAVLQMSKGNINVLAVEGDTHLGGKDFDKNMMSTEQCEMKKIELGTAIVTNVIVDRIYGDIDLCVTVTREIFEEINDIYFKKTIEVVDKALRAAKSNKTQIDDLSLVEAHQSQRAENSLNLFRRKLHTYQPREALDVTPMSIGVEVHGGGFSIIIPKSTKFPVKLMERYKTAYNNQTSVQITIYQGEDGIAARNQHLGDFYLNGIPPRPAEEENVDVEMVINSQGILFVSAISGSTGQKSVSIIENKFRMGPRAIQRGQLDSLLATKRPPLYS</sequence>
<dbReference type="InterPro" id="IPR029047">
    <property type="entry name" value="HSP70_peptide-bd_sf"/>
</dbReference>
<dbReference type="SUPFAM" id="SSF48340">
    <property type="entry name" value="Interferon-induced guanylate-binding protein 1 (GBP1), C-terminal domain"/>
    <property type="match status" value="1"/>
</dbReference>
<dbReference type="Gene3D" id="2.60.34.10">
    <property type="entry name" value="Substrate Binding Domain Of DNAk, Chain A, domain 1"/>
    <property type="match status" value="1"/>
</dbReference>
<organism evidence="5 6">
    <name type="scientific">Orchesella cincta</name>
    <name type="common">Springtail</name>
    <name type="synonym">Podura cincta</name>
    <dbReference type="NCBI Taxonomy" id="48709"/>
    <lineage>
        <taxon>Eukaryota</taxon>
        <taxon>Metazoa</taxon>
        <taxon>Ecdysozoa</taxon>
        <taxon>Arthropoda</taxon>
        <taxon>Hexapoda</taxon>
        <taxon>Collembola</taxon>
        <taxon>Entomobryomorpha</taxon>
        <taxon>Entomobryoidea</taxon>
        <taxon>Orchesellidae</taxon>
        <taxon>Orchesellinae</taxon>
        <taxon>Orchesella</taxon>
    </lineage>
</organism>
<evidence type="ECO:0000256" key="2">
    <source>
        <dbReference type="ARBA" id="ARBA00022741"/>
    </source>
</evidence>
<gene>
    <name evidence="5" type="ORF">Ocin01_16427</name>
</gene>
<dbReference type="SUPFAM" id="SSF53067">
    <property type="entry name" value="Actin-like ATPase domain"/>
    <property type="match status" value="2"/>
</dbReference>
<keyword evidence="5" id="KW-0346">Stress response</keyword>
<accession>A0A1D2MB81</accession>
<evidence type="ECO:0000256" key="4">
    <source>
        <dbReference type="RuleBase" id="RU003322"/>
    </source>
</evidence>
<dbReference type="PANTHER" id="PTHR19375">
    <property type="entry name" value="HEAT SHOCK PROTEIN 70KDA"/>
    <property type="match status" value="1"/>
</dbReference>
<evidence type="ECO:0000256" key="1">
    <source>
        <dbReference type="ARBA" id="ARBA00007381"/>
    </source>
</evidence>
<dbReference type="SUPFAM" id="SSF100920">
    <property type="entry name" value="Heat shock protein 70kD (HSP70), peptide-binding domain"/>
    <property type="match status" value="1"/>
</dbReference>
<dbReference type="Gene3D" id="1.20.58.420">
    <property type="entry name" value="AHSP"/>
    <property type="match status" value="1"/>
</dbReference>
<proteinExistence type="inferred from homology"/>
<dbReference type="GO" id="GO:0005524">
    <property type="term" value="F:ATP binding"/>
    <property type="evidence" value="ECO:0007669"/>
    <property type="project" value="UniProtKB-KW"/>
</dbReference>
<evidence type="ECO:0000313" key="5">
    <source>
        <dbReference type="EMBL" id="ODM90255.1"/>
    </source>
</evidence>
<dbReference type="FunFam" id="3.30.420.40:FF:000004">
    <property type="entry name" value="Molecular chaperone DnaK"/>
    <property type="match status" value="1"/>
</dbReference>
<dbReference type="InterPro" id="IPR013126">
    <property type="entry name" value="Hsp_70_fam"/>
</dbReference>
<keyword evidence="6" id="KW-1185">Reference proteome</keyword>
<comment type="caution">
    <text evidence="5">The sequence shown here is derived from an EMBL/GenBank/DDBJ whole genome shotgun (WGS) entry which is preliminary data.</text>
</comment>
<dbReference type="PROSITE" id="PS00297">
    <property type="entry name" value="HSP70_1"/>
    <property type="match status" value="1"/>
</dbReference>
<dbReference type="EMBL" id="LJIJ01002083">
    <property type="protein sequence ID" value="ODM90255.1"/>
    <property type="molecule type" value="Genomic_DNA"/>
</dbReference>
<dbReference type="CDD" id="cd24028">
    <property type="entry name" value="ASKHA_NBD_HSP70_HSPA1-like"/>
    <property type="match status" value="1"/>
</dbReference>
<keyword evidence="3 4" id="KW-0067">ATP-binding</keyword>
<dbReference type="InterPro" id="IPR036543">
    <property type="entry name" value="Guanylate-bd_C_sf"/>
</dbReference>
<name>A0A1D2MB81_ORCCI</name>
<evidence type="ECO:0000256" key="3">
    <source>
        <dbReference type="ARBA" id="ARBA00022840"/>
    </source>
</evidence>
<dbReference type="STRING" id="48709.A0A1D2MB81"/>
<keyword evidence="2 4" id="KW-0547">Nucleotide-binding</keyword>
<dbReference type="GO" id="GO:0140662">
    <property type="term" value="F:ATP-dependent protein folding chaperone"/>
    <property type="evidence" value="ECO:0007669"/>
    <property type="project" value="InterPro"/>
</dbReference>
<dbReference type="Proteomes" id="UP000094527">
    <property type="component" value="Unassembled WGS sequence"/>
</dbReference>
<dbReference type="Pfam" id="PF00012">
    <property type="entry name" value="HSP70"/>
    <property type="match status" value="3"/>
</dbReference>
<dbReference type="Gene3D" id="3.90.640.10">
    <property type="entry name" value="Actin, Chain A, domain 4"/>
    <property type="match status" value="2"/>
</dbReference>
<dbReference type="AlphaFoldDB" id="A0A1D2MB81"/>
<dbReference type="InterPro" id="IPR018181">
    <property type="entry name" value="Heat_shock_70_CS"/>
</dbReference>
<dbReference type="OrthoDB" id="2401965at2759"/>
<dbReference type="GO" id="GO:0003924">
    <property type="term" value="F:GTPase activity"/>
    <property type="evidence" value="ECO:0007669"/>
    <property type="project" value="InterPro"/>
</dbReference>
<evidence type="ECO:0000313" key="6">
    <source>
        <dbReference type="Proteomes" id="UP000094527"/>
    </source>
</evidence>
<comment type="similarity">
    <text evidence="1 4">Belongs to the heat shock protein 70 family.</text>
</comment>
<protein>
    <submittedName>
        <fullName evidence="5">Heat shock cognate 71 kDa protein</fullName>
    </submittedName>
</protein>
<dbReference type="InterPro" id="IPR043129">
    <property type="entry name" value="ATPase_NBD"/>
</dbReference>